<dbReference type="Proteomes" id="UP001497512">
    <property type="component" value="Chromosome 7"/>
</dbReference>
<evidence type="ECO:0000256" key="3">
    <source>
        <dbReference type="SAM" id="MobiDB-lite"/>
    </source>
</evidence>
<feature type="repeat" description="TPR" evidence="1">
    <location>
        <begin position="533"/>
        <end position="566"/>
    </location>
</feature>
<dbReference type="PANTHER" id="PTHR44117:SF1">
    <property type="entry name" value="INTRAFLAGELLAR TRANSPORT PROTEIN 88 HOMOLOG"/>
    <property type="match status" value="1"/>
</dbReference>
<accession>A0ABP0UWU5</accession>
<reference evidence="4" key="1">
    <citation type="submission" date="2024-02" db="EMBL/GenBank/DDBJ databases">
        <authorList>
            <consortium name="ELIXIR-Norway"/>
            <consortium name="Elixir Norway"/>
        </authorList>
    </citation>
    <scope>NUCLEOTIDE SEQUENCE</scope>
</reference>
<evidence type="ECO:0008006" key="6">
    <source>
        <dbReference type="Google" id="ProtNLM"/>
    </source>
</evidence>
<feature type="repeat" description="TPR" evidence="1">
    <location>
        <begin position="601"/>
        <end position="634"/>
    </location>
</feature>
<feature type="compositionally biased region" description="Acidic residues" evidence="3">
    <location>
        <begin position="822"/>
        <end position="836"/>
    </location>
</feature>
<keyword evidence="5" id="KW-1185">Reference proteome</keyword>
<gene>
    <name evidence="4" type="ORF">CSSPTR1EN2_LOCUS21025</name>
</gene>
<evidence type="ECO:0000313" key="5">
    <source>
        <dbReference type="Proteomes" id="UP001497512"/>
    </source>
</evidence>
<feature type="compositionally biased region" description="Polar residues" evidence="3">
    <location>
        <begin position="796"/>
        <end position="807"/>
    </location>
</feature>
<feature type="repeat" description="TPR" evidence="1">
    <location>
        <begin position="256"/>
        <end position="289"/>
    </location>
</feature>
<feature type="coiled-coil region" evidence="2">
    <location>
        <begin position="369"/>
        <end position="396"/>
    </location>
</feature>
<dbReference type="InterPro" id="IPR011990">
    <property type="entry name" value="TPR-like_helical_dom_sf"/>
</dbReference>
<proteinExistence type="predicted"/>
<dbReference type="Pfam" id="PF13432">
    <property type="entry name" value="TPR_16"/>
    <property type="match status" value="1"/>
</dbReference>
<name>A0ABP0UWU5_9BRYO</name>
<feature type="repeat" description="TPR" evidence="1">
    <location>
        <begin position="635"/>
        <end position="668"/>
    </location>
</feature>
<protein>
    <recommendedName>
        <fullName evidence="6">Intraflagellar transport protein 88</fullName>
    </recommendedName>
</protein>
<keyword evidence="1" id="KW-0802">TPR repeat</keyword>
<evidence type="ECO:0000256" key="1">
    <source>
        <dbReference type="PROSITE-ProRule" id="PRU00339"/>
    </source>
</evidence>
<evidence type="ECO:0000256" key="2">
    <source>
        <dbReference type="SAM" id="Coils"/>
    </source>
</evidence>
<dbReference type="PANTHER" id="PTHR44117">
    <property type="entry name" value="INTRAFLAGELLAR TRANSPORT PROTEIN 88 HOMOLOG"/>
    <property type="match status" value="1"/>
</dbReference>
<dbReference type="SUPFAM" id="SSF48452">
    <property type="entry name" value="TPR-like"/>
    <property type="match status" value="2"/>
</dbReference>
<organism evidence="4 5">
    <name type="scientific">Sphagnum troendelagicum</name>
    <dbReference type="NCBI Taxonomy" id="128251"/>
    <lineage>
        <taxon>Eukaryota</taxon>
        <taxon>Viridiplantae</taxon>
        <taxon>Streptophyta</taxon>
        <taxon>Embryophyta</taxon>
        <taxon>Bryophyta</taxon>
        <taxon>Sphagnophytina</taxon>
        <taxon>Sphagnopsida</taxon>
        <taxon>Sphagnales</taxon>
        <taxon>Sphagnaceae</taxon>
        <taxon>Sphagnum</taxon>
    </lineage>
</organism>
<sequence length="836" mass="94877">MSSSSTSHSRTGVQDPSVVTYDDLYEGYNDYEHQLNVLGDPQTQTGESFGSKVDASANYSHGACSQDSLSSGNQGNKADLYYRTATPQTASAPSWRPPSTGWTRVLSVASTTNTDMSRPLTAIRAAGYSSRDGRFDPLNQAARVLTPAQQKKDEPNPEYQCREMERHVNQLLEASAAAGLAGDYQTALEKSKEAGKRERLLCKHREQAGLGDQMNVELTFAVCFNLGYQFQANGLHSEALSTYSQIVKNKQFTQGGRLRVNMGNIYYGQQKYTMAIKMYHMALDQTPNSYKETRYRILRNIGNAFMRLGQYQDSVLSYEAIMEIKIDHQTCYNLIICYYVLGHTEKMKTCFTKMILVRNYDTDSDDENEDTAMLRNDELREELRRKQNQAQKYILTAARLIAPVLGGTCMEGYDWVVELLKDQQYVALANEMEMDRAIQHLHKQDFGQAIMLLKEFEKKEKDLKARAATNLSFLYFLEGDLNNAGTYAELAVRTNRYNAHALVNQGNCLYTQGDVEGAKVVYREATEVEADCIEAIYNLALSHKRQGELAEALATFKKISSLQPNNIEVSFQIGHLNMLMGNIKQAIKWLEIVNTRVMHDAGILAMLGSLHAKCDDEPKALHYYSESHRVYPTNMDITSWLGAFYVKNEVYEKAMPFFNLAAKIEPSEVKWQLMVASCHRQTGAYPLALAKYKEILLQHPENIECLRYLIHMYTSLGRQEEVNAYENQLRKVERGQMFDSHYQSQMALDPDKGFSHQLLLESQAYAGNDRNTQVCDFSQQSTNSQGFLSTSGILNPRLISTHSPQPHRTSEQHITKKKERVDEDEWPELGDDLLPM</sequence>
<evidence type="ECO:0000313" key="4">
    <source>
        <dbReference type="EMBL" id="CAK9231973.1"/>
    </source>
</evidence>
<dbReference type="InterPro" id="IPR019734">
    <property type="entry name" value="TPR_rpt"/>
</dbReference>
<dbReference type="SMART" id="SM00028">
    <property type="entry name" value="TPR"/>
    <property type="match status" value="10"/>
</dbReference>
<feature type="region of interest" description="Disordered" evidence="3">
    <location>
        <begin position="796"/>
        <end position="836"/>
    </location>
</feature>
<dbReference type="EMBL" id="OZ019899">
    <property type="protein sequence ID" value="CAK9231973.1"/>
    <property type="molecule type" value="Genomic_DNA"/>
</dbReference>
<keyword evidence="2" id="KW-0175">Coiled coil</keyword>
<dbReference type="PROSITE" id="PS50005">
    <property type="entry name" value="TPR"/>
    <property type="match status" value="4"/>
</dbReference>
<dbReference type="Gene3D" id="1.25.40.10">
    <property type="entry name" value="Tetratricopeptide repeat domain"/>
    <property type="match status" value="3"/>
</dbReference>